<organism evidence="2 3">
    <name type="scientific">Phocaeicola plebeius</name>
    <dbReference type="NCBI Taxonomy" id="310297"/>
    <lineage>
        <taxon>Bacteria</taxon>
        <taxon>Pseudomonadati</taxon>
        <taxon>Bacteroidota</taxon>
        <taxon>Bacteroidia</taxon>
        <taxon>Bacteroidales</taxon>
        <taxon>Bacteroidaceae</taxon>
        <taxon>Phocaeicola</taxon>
    </lineage>
</organism>
<reference evidence="2 3" key="1">
    <citation type="submission" date="2018-08" db="EMBL/GenBank/DDBJ databases">
        <title>A genome reference for cultivated species of the human gut microbiota.</title>
        <authorList>
            <person name="Zou Y."/>
            <person name="Xue W."/>
            <person name="Luo G."/>
        </authorList>
    </citation>
    <scope>NUCLEOTIDE SEQUENCE [LARGE SCALE GENOMIC DNA]</scope>
    <source>
        <strain evidence="2 3">TF10-3AC</strain>
    </source>
</reference>
<dbReference type="AlphaFoldDB" id="A0A3E4MMV2"/>
<sequence>MNRLLFITAYPINNKTAGQNYSLQLLIDLSHDYSVDIIYWNYPNHNTTIKNIKNLNVIMELNTNSVLKTLYYSIIKCSFPLFTVRYNSFVYKWLKQNQNNYDMIYFDFSQTFIYSKPIIHPYKVMMCHDIIAQKYQRKKFSFLYNWLVRMTEKNLLKNGNSIFTFSAKDKFLIKSMYGMNSEIVPFYIGKEILDINLKDIEIENYFVFYGAWNRKENSDGLKWFIKEVYPSCKDTNIKIIGGALDTEIKVLISNYTNIEYLGFINNPYKIIAKSKAIIAPLFSGAGVKVKVIEALALGTPIIGTDIAFEGIDNIISDNRKFLIKANNKKDFIEKIKKHCDINSEEKSKAQKIFINNYNEGKFIEKIKSII</sequence>
<evidence type="ECO:0000313" key="2">
    <source>
        <dbReference type="EMBL" id="RGK51119.1"/>
    </source>
</evidence>
<gene>
    <name evidence="2" type="ORF">DXD04_15650</name>
</gene>
<keyword evidence="1 2" id="KW-0808">Transferase</keyword>
<dbReference type="EMBL" id="QSQT01000047">
    <property type="protein sequence ID" value="RGK51119.1"/>
    <property type="molecule type" value="Genomic_DNA"/>
</dbReference>
<dbReference type="Gene3D" id="3.40.50.2000">
    <property type="entry name" value="Glycogen Phosphorylase B"/>
    <property type="match status" value="1"/>
</dbReference>
<dbReference type="GO" id="GO:0016757">
    <property type="term" value="F:glycosyltransferase activity"/>
    <property type="evidence" value="ECO:0007669"/>
    <property type="project" value="TreeGrafter"/>
</dbReference>
<proteinExistence type="predicted"/>
<keyword evidence="3" id="KW-1185">Reference proteome</keyword>
<dbReference type="Proteomes" id="UP000260862">
    <property type="component" value="Unassembled WGS sequence"/>
</dbReference>
<name>A0A3E4MMV2_9BACT</name>
<evidence type="ECO:0000313" key="3">
    <source>
        <dbReference type="Proteomes" id="UP000260862"/>
    </source>
</evidence>
<protein>
    <submittedName>
        <fullName evidence="2">Glycosyltransferase</fullName>
    </submittedName>
</protein>
<accession>A0A3E4MMV2</accession>
<dbReference type="RefSeq" id="WP_117674077.1">
    <property type="nucleotide sequence ID" value="NZ_CABOGR010000047.1"/>
</dbReference>
<dbReference type="PANTHER" id="PTHR46401:SF2">
    <property type="entry name" value="GLYCOSYLTRANSFERASE WBBK-RELATED"/>
    <property type="match status" value="1"/>
</dbReference>
<dbReference type="GO" id="GO:0009103">
    <property type="term" value="P:lipopolysaccharide biosynthetic process"/>
    <property type="evidence" value="ECO:0007669"/>
    <property type="project" value="TreeGrafter"/>
</dbReference>
<comment type="caution">
    <text evidence="2">The sequence shown here is derived from an EMBL/GenBank/DDBJ whole genome shotgun (WGS) entry which is preliminary data.</text>
</comment>
<evidence type="ECO:0000256" key="1">
    <source>
        <dbReference type="ARBA" id="ARBA00022679"/>
    </source>
</evidence>
<dbReference type="SUPFAM" id="SSF53756">
    <property type="entry name" value="UDP-Glycosyltransferase/glycogen phosphorylase"/>
    <property type="match status" value="1"/>
</dbReference>
<dbReference type="PANTHER" id="PTHR46401">
    <property type="entry name" value="GLYCOSYLTRANSFERASE WBBK-RELATED"/>
    <property type="match status" value="1"/>
</dbReference>
<dbReference type="Pfam" id="PF13692">
    <property type="entry name" value="Glyco_trans_1_4"/>
    <property type="match status" value="1"/>
</dbReference>